<reference evidence="1 2" key="2">
    <citation type="submission" date="2014-03" db="EMBL/GenBank/DDBJ databases">
        <title>The Genome Sequence of Anncaliia algerae insect isolate PRA339.</title>
        <authorList>
            <consortium name="The Broad Institute Genome Sequencing Platform"/>
            <consortium name="The Broad Institute Genome Sequencing Center for Infectious Disease"/>
            <person name="Cuomo C."/>
            <person name="Becnel J."/>
            <person name="Sanscrainte N."/>
            <person name="Walker B."/>
            <person name="Young S.K."/>
            <person name="Zeng Q."/>
            <person name="Gargeya S."/>
            <person name="Fitzgerald M."/>
            <person name="Haas B."/>
            <person name="Abouelleil A."/>
            <person name="Alvarado L."/>
            <person name="Arachchi H.M."/>
            <person name="Berlin A.M."/>
            <person name="Chapman S.B."/>
            <person name="Dewar J."/>
            <person name="Goldberg J."/>
            <person name="Griggs A."/>
            <person name="Gujja S."/>
            <person name="Hansen M."/>
            <person name="Howarth C."/>
            <person name="Imamovic A."/>
            <person name="Larimer J."/>
            <person name="McCowan C."/>
            <person name="Murphy C."/>
            <person name="Neiman D."/>
            <person name="Pearson M."/>
            <person name="Priest M."/>
            <person name="Roberts A."/>
            <person name="Saif S."/>
            <person name="Shea T."/>
            <person name="Sisk P."/>
            <person name="Sykes S."/>
            <person name="Wortman J."/>
            <person name="Nusbaum C."/>
            <person name="Birren B."/>
        </authorList>
    </citation>
    <scope>NUCLEOTIDE SEQUENCE [LARGE SCALE GENOMIC DNA]</scope>
    <source>
        <strain evidence="1 2">PRA339</strain>
    </source>
</reference>
<proteinExistence type="predicted"/>
<dbReference type="OrthoDB" id="2191542at2759"/>
<dbReference type="HOGENOM" id="CLU_051196_0_0_1"/>
<organism evidence="1 2">
    <name type="scientific">Anncaliia algerae PRA339</name>
    <dbReference type="NCBI Taxonomy" id="1288291"/>
    <lineage>
        <taxon>Eukaryota</taxon>
        <taxon>Fungi</taxon>
        <taxon>Fungi incertae sedis</taxon>
        <taxon>Microsporidia</taxon>
        <taxon>Tubulinosematoidea</taxon>
        <taxon>Tubulinosematidae</taxon>
        <taxon>Anncaliia</taxon>
    </lineage>
</organism>
<dbReference type="VEuPathDB" id="MicrosporidiaDB:H312_03230"/>
<dbReference type="AlphaFoldDB" id="A0A059EXB8"/>
<accession>A0A059EXB8</accession>
<name>A0A059EXB8_9MICR</name>
<sequence length="437" mass="51376">MKLKLFPTNITEELQHASLHNNKIIYYNNKNLYFRRINDINNPIRISYIPTKPISHILSYNNNLAIVEGNELKTFLLSYDNLTLINSVVLTGTLLKIFSVDDYLILLFKKNKLQIKKKLLEDVEVICKHEIKDIFFYDVPFLLTTAGDVYECDSFFMTKIIECKKKIILMPQRNIDCYTNILLVKNKLAVYSNDSVSVYEKKKDVFSLLYELSNYPIYLITYNDKIYSIKYGFNDLTNGPIKLLDCTIFNYLGSFFLTKNKIYHLIDAPSTIKISPCKNTDLFVKDPALRVEELLLSLKNYKFPRLKEDDDMIQALISIHNQLYFQYEIISQELKSILLSVKEKMDSLLLLEKAMKEVVNKVDNLKSTVVYKQSKLKEKVLKEERKIPNNFNTRNIQLLIDSIRSKLYKETKSDKREEINELRIINSILKRKINKEK</sequence>
<evidence type="ECO:0000313" key="2">
    <source>
        <dbReference type="Proteomes" id="UP000030655"/>
    </source>
</evidence>
<dbReference type="Proteomes" id="UP000030655">
    <property type="component" value="Unassembled WGS sequence"/>
</dbReference>
<evidence type="ECO:0000313" key="1">
    <source>
        <dbReference type="EMBL" id="KCZ79376.1"/>
    </source>
</evidence>
<reference evidence="2" key="1">
    <citation type="submission" date="2013-02" db="EMBL/GenBank/DDBJ databases">
        <authorList>
            <consortium name="The Broad Institute Genome Sequencing Platform"/>
            <person name="Cuomo C."/>
            <person name="Becnel J."/>
            <person name="Sanscrainte N."/>
            <person name="Walker B."/>
            <person name="Young S.K."/>
            <person name="Zeng Q."/>
            <person name="Gargeya S."/>
            <person name="Fitzgerald M."/>
            <person name="Haas B."/>
            <person name="Abouelleil A."/>
            <person name="Alvarado L."/>
            <person name="Arachchi H.M."/>
            <person name="Berlin A.M."/>
            <person name="Chapman S.B."/>
            <person name="Dewar J."/>
            <person name="Goldberg J."/>
            <person name="Griggs A."/>
            <person name="Gujja S."/>
            <person name="Hansen M."/>
            <person name="Howarth C."/>
            <person name="Imamovic A."/>
            <person name="Larimer J."/>
            <person name="McCowan C."/>
            <person name="Murphy C."/>
            <person name="Neiman D."/>
            <person name="Pearson M."/>
            <person name="Priest M."/>
            <person name="Roberts A."/>
            <person name="Saif S."/>
            <person name="Shea T."/>
            <person name="Sisk P."/>
            <person name="Sykes S."/>
            <person name="Wortman J."/>
            <person name="Nusbaum C."/>
            <person name="Birren B."/>
        </authorList>
    </citation>
    <scope>NUCLEOTIDE SEQUENCE [LARGE SCALE GENOMIC DNA]</scope>
    <source>
        <strain evidence="2">PRA339</strain>
    </source>
</reference>
<dbReference type="EMBL" id="KK365287">
    <property type="protein sequence ID" value="KCZ79376.1"/>
    <property type="molecule type" value="Genomic_DNA"/>
</dbReference>
<keyword evidence="2" id="KW-1185">Reference proteome</keyword>
<gene>
    <name evidence="1" type="ORF">H312_03230</name>
</gene>
<protein>
    <submittedName>
        <fullName evidence="1">Uncharacterized protein</fullName>
    </submittedName>
</protein>